<feature type="signal peptide" evidence="2">
    <location>
        <begin position="1"/>
        <end position="24"/>
    </location>
</feature>
<reference evidence="3 4" key="1">
    <citation type="submission" date="2019-07" db="EMBL/GenBank/DDBJ databases">
        <title>Venturia inaequalis Genome Resource.</title>
        <authorList>
            <person name="Lichtner F.J."/>
        </authorList>
    </citation>
    <scope>NUCLEOTIDE SEQUENCE [LARGE SCALE GENOMIC DNA]</scope>
    <source>
        <strain evidence="3 4">DMI_063113</strain>
    </source>
</reference>
<dbReference type="OrthoDB" id="5337308at2759"/>
<feature type="chain" id="PRO_5035003005" evidence="2">
    <location>
        <begin position="25"/>
        <end position="391"/>
    </location>
</feature>
<gene>
    <name evidence="3" type="ORF">EG327_004135</name>
</gene>
<organism evidence="3 4">
    <name type="scientific">Venturia inaequalis</name>
    <name type="common">Apple scab fungus</name>
    <dbReference type="NCBI Taxonomy" id="5025"/>
    <lineage>
        <taxon>Eukaryota</taxon>
        <taxon>Fungi</taxon>
        <taxon>Dikarya</taxon>
        <taxon>Ascomycota</taxon>
        <taxon>Pezizomycotina</taxon>
        <taxon>Dothideomycetes</taxon>
        <taxon>Pleosporomycetidae</taxon>
        <taxon>Venturiales</taxon>
        <taxon>Venturiaceae</taxon>
        <taxon>Venturia</taxon>
    </lineage>
</organism>
<keyword evidence="2" id="KW-0732">Signal</keyword>
<sequence>MAHRRFVNTAVLCVLVFFIAFILHRSTDEGRVLYQNSSEKLHESTVLPADNRRVSTPFNDHDTLPQGNAGNDLRPRVDTPKKSEAFTTAVQSGNSLLCMMRMNKEEAAAWALASPKWATRYPVAGSFTDPSDLENWGWDPSLDGDPYEEGSIKTELIGYMDQLGLNPQVWSEWLLVAHVHASEYEVNGEAIEGAEYSSFMNKDKNNIAMVVDNMFSPKSVVDDPSSRYHGPAPDLARPSDVWFLQYYLHGQTFFNFPKPVDTSTIPAPKHIFIQNVVTPGVVKLFEETFKRLDLEVEDEATNGELFDADSEEGMMVIGTVHGSAVSMFLIQHKDFFGDLVIWNVRVWNFQPMYGLPRWDLYFEIGRADGVDEDAGAVGVGRRWEDSVRAKL</sequence>
<evidence type="ECO:0000313" key="3">
    <source>
        <dbReference type="EMBL" id="KAE9993614.1"/>
    </source>
</evidence>
<accession>A0A8H3VQN9</accession>
<proteinExistence type="predicted"/>
<keyword evidence="4" id="KW-1185">Reference proteome</keyword>
<evidence type="ECO:0000313" key="4">
    <source>
        <dbReference type="Proteomes" id="UP000490939"/>
    </source>
</evidence>
<evidence type="ECO:0000256" key="2">
    <source>
        <dbReference type="SAM" id="SignalP"/>
    </source>
</evidence>
<dbReference type="AlphaFoldDB" id="A0A8H3VQN9"/>
<comment type="caution">
    <text evidence="3">The sequence shown here is derived from an EMBL/GenBank/DDBJ whole genome shotgun (WGS) entry which is preliminary data.</text>
</comment>
<name>A0A8H3VQN9_VENIN</name>
<dbReference type="EMBL" id="WNWR01000025">
    <property type="protein sequence ID" value="KAE9993614.1"/>
    <property type="molecule type" value="Genomic_DNA"/>
</dbReference>
<feature type="region of interest" description="Disordered" evidence="1">
    <location>
        <begin position="51"/>
        <end position="79"/>
    </location>
</feature>
<evidence type="ECO:0000256" key="1">
    <source>
        <dbReference type="SAM" id="MobiDB-lite"/>
    </source>
</evidence>
<dbReference type="Proteomes" id="UP000490939">
    <property type="component" value="Unassembled WGS sequence"/>
</dbReference>
<protein>
    <submittedName>
        <fullName evidence="3">Uncharacterized protein</fullName>
    </submittedName>
</protein>